<dbReference type="AlphaFoldDB" id="A0ABD3VFJ1"/>
<dbReference type="EMBL" id="JBJQND010000012">
    <property type="protein sequence ID" value="KAL3860354.1"/>
    <property type="molecule type" value="Genomic_DNA"/>
</dbReference>
<feature type="signal peptide" evidence="1">
    <location>
        <begin position="1"/>
        <end position="20"/>
    </location>
</feature>
<sequence>MVQMALKALVCFSLLSCVSTHLLKTSDEDIKYVHIIFMNHLDVGYSLYDEPGYLVAVLNRYFTEYFPRAIMVALQLLTYGFSENFIYTTHPWLVSMYLDCPPNLILDGIKLQCPSATDVSSFENAVRQGFITWHAGPMNMQNEVLDEWMMEFSIRLSMDLDQRFGLTRKHRTVSQRDVPGTTQAVIPILERLGVEAISIGVNSATPPPDVPPVFLWQFQNSSIIGLYHPGGYPNEPGKLPFTPGGMSRKDCAIVKGLPHALCFAFRTDNTGPPMDYTEVLMAYEIARSQFPGAMVQASTFENFTGLLQGFRSQLPVVTKEIGDLWIQGIASDPTKLAETRTLFKAMAECMKSGACTLADQRVYNASRLMLKLGEHTWGLDGRFIDNIHWTNEDFYKILQNKSSLFWNTSRSWVAHRNISLIALEALEDHPLGEVIRSRFSDLQAKLPDLTGFQKVTQIDLPFKCGGFTFQFSTEGYLVQLTDPFQRDWASKTNPVGRFVYQTYDENDFDVFFNATTPYSKNFFLGIGKPNMSKNAKVESKIWETELTALYMKNGGCVVLAMLQIKDPQAQTYYGAPQEVWLNYTIGGDQKLPGMNIEVQWFKKAPTRLPEALFFEFSPLGKPGYRWQLRKTGSIIDPLNVVQNGSQRLHAIDESLYYTDKAMTGLEILSIDAPLVNLLIPSLYVSTIPLPLAPINSIAGIAFNLYNNIWETNWIFWYPYDNSNIGQKFRFGLNFS</sequence>
<reference evidence="2 3" key="1">
    <citation type="submission" date="2024-11" db="EMBL/GenBank/DDBJ databases">
        <title>Chromosome-level genome assembly of the freshwater bivalve Anodonta woodiana.</title>
        <authorList>
            <person name="Chen X."/>
        </authorList>
    </citation>
    <scope>NUCLEOTIDE SEQUENCE [LARGE SCALE GENOMIC DNA]</scope>
    <source>
        <strain evidence="2">MN2024</strain>
        <tissue evidence="2">Gills</tissue>
    </source>
</reference>
<protein>
    <recommendedName>
        <fullName evidence="4">Glycoside hydrolase family 38 N-terminal domain-containing protein</fullName>
    </recommendedName>
</protein>
<evidence type="ECO:0008006" key="4">
    <source>
        <dbReference type="Google" id="ProtNLM"/>
    </source>
</evidence>
<feature type="chain" id="PRO_5044758795" description="Glycoside hydrolase family 38 N-terminal domain-containing protein" evidence="1">
    <location>
        <begin position="21"/>
        <end position="735"/>
    </location>
</feature>
<organism evidence="2 3">
    <name type="scientific">Sinanodonta woodiana</name>
    <name type="common">Chinese pond mussel</name>
    <name type="synonym">Anodonta woodiana</name>
    <dbReference type="NCBI Taxonomy" id="1069815"/>
    <lineage>
        <taxon>Eukaryota</taxon>
        <taxon>Metazoa</taxon>
        <taxon>Spiralia</taxon>
        <taxon>Lophotrochozoa</taxon>
        <taxon>Mollusca</taxon>
        <taxon>Bivalvia</taxon>
        <taxon>Autobranchia</taxon>
        <taxon>Heteroconchia</taxon>
        <taxon>Palaeoheterodonta</taxon>
        <taxon>Unionida</taxon>
        <taxon>Unionoidea</taxon>
        <taxon>Unionidae</taxon>
        <taxon>Unioninae</taxon>
        <taxon>Sinanodonta</taxon>
    </lineage>
</organism>
<dbReference type="Pfam" id="PF16477">
    <property type="entry name" value="DUF5054"/>
    <property type="match status" value="1"/>
</dbReference>
<accession>A0ABD3VFJ1</accession>
<evidence type="ECO:0000313" key="2">
    <source>
        <dbReference type="EMBL" id="KAL3860354.1"/>
    </source>
</evidence>
<keyword evidence="3" id="KW-1185">Reference proteome</keyword>
<evidence type="ECO:0000256" key="1">
    <source>
        <dbReference type="SAM" id="SignalP"/>
    </source>
</evidence>
<gene>
    <name evidence="2" type="ORF">ACJMK2_010490</name>
</gene>
<proteinExistence type="predicted"/>
<dbReference type="Proteomes" id="UP001634394">
    <property type="component" value="Unassembled WGS sequence"/>
</dbReference>
<evidence type="ECO:0000313" key="3">
    <source>
        <dbReference type="Proteomes" id="UP001634394"/>
    </source>
</evidence>
<comment type="caution">
    <text evidence="2">The sequence shown here is derived from an EMBL/GenBank/DDBJ whole genome shotgun (WGS) entry which is preliminary data.</text>
</comment>
<name>A0ABD3VFJ1_SINWO</name>
<keyword evidence="1" id="KW-0732">Signal</keyword>
<dbReference type="InterPro" id="IPR032482">
    <property type="entry name" value="DUF5054"/>
</dbReference>